<evidence type="ECO:0000256" key="8">
    <source>
        <dbReference type="HAMAP-Rule" id="MF_01161"/>
    </source>
</evidence>
<dbReference type="InterPro" id="IPR012094">
    <property type="entry name" value="tRNA_Ile_lys_synt"/>
</dbReference>
<comment type="function">
    <text evidence="8">Ligates lysine onto the cytidine present at position 34 of the AUA codon-specific tRNA(Ile) that contains the anticodon CAU, in an ATP-dependent manner. Cytidine is converted to lysidine, thus changing the amino acid specificity of the tRNA from methionine to isoleucine.</text>
</comment>
<dbReference type="GO" id="GO:0005737">
    <property type="term" value="C:cytoplasm"/>
    <property type="evidence" value="ECO:0007669"/>
    <property type="project" value="UniProtKB-SubCell"/>
</dbReference>
<keyword evidence="2 8" id="KW-0963">Cytoplasm</keyword>
<comment type="catalytic activity">
    <reaction evidence="7 8">
        <text>cytidine(34) in tRNA(Ile2) + L-lysine + ATP = lysidine(34) in tRNA(Ile2) + AMP + diphosphate + H(+)</text>
        <dbReference type="Rhea" id="RHEA:43744"/>
        <dbReference type="Rhea" id="RHEA-COMP:10625"/>
        <dbReference type="Rhea" id="RHEA-COMP:10670"/>
        <dbReference type="ChEBI" id="CHEBI:15378"/>
        <dbReference type="ChEBI" id="CHEBI:30616"/>
        <dbReference type="ChEBI" id="CHEBI:32551"/>
        <dbReference type="ChEBI" id="CHEBI:33019"/>
        <dbReference type="ChEBI" id="CHEBI:82748"/>
        <dbReference type="ChEBI" id="CHEBI:83665"/>
        <dbReference type="ChEBI" id="CHEBI:456215"/>
        <dbReference type="EC" id="6.3.4.19"/>
    </reaction>
</comment>
<keyword evidence="4 8" id="KW-0819">tRNA processing</keyword>
<evidence type="ECO:0000313" key="11">
    <source>
        <dbReference type="Proteomes" id="UP000195447"/>
    </source>
</evidence>
<dbReference type="CDD" id="cd01992">
    <property type="entry name" value="TilS_N"/>
    <property type="match status" value="1"/>
</dbReference>
<dbReference type="NCBIfam" id="TIGR02432">
    <property type="entry name" value="lysidine_TilS_N"/>
    <property type="match status" value="1"/>
</dbReference>
<dbReference type="PANTHER" id="PTHR43033:SF1">
    <property type="entry name" value="TRNA(ILE)-LYSIDINE SYNTHASE-RELATED"/>
    <property type="match status" value="1"/>
</dbReference>
<name>A0A1Y4LY34_9FIRM</name>
<dbReference type="RefSeq" id="WP_087158269.1">
    <property type="nucleotide sequence ID" value="NZ_NFKM01000003.1"/>
</dbReference>
<dbReference type="GO" id="GO:0005524">
    <property type="term" value="F:ATP binding"/>
    <property type="evidence" value="ECO:0007669"/>
    <property type="project" value="UniProtKB-UniRule"/>
</dbReference>
<dbReference type="InterPro" id="IPR012795">
    <property type="entry name" value="tRNA_Ile_lys_synt_N"/>
</dbReference>
<comment type="caution">
    <text evidence="10">The sequence shown here is derived from an EMBL/GenBank/DDBJ whole genome shotgun (WGS) entry which is preliminary data.</text>
</comment>
<dbReference type="AlphaFoldDB" id="A0A1Y4LY34"/>
<keyword evidence="5 8" id="KW-0547">Nucleotide-binding</keyword>
<dbReference type="InterPro" id="IPR011063">
    <property type="entry name" value="TilS/TtcA_N"/>
</dbReference>
<protein>
    <recommendedName>
        <fullName evidence="8">tRNA(Ile)-lysidine synthase</fullName>
        <ecNumber evidence="8">6.3.4.19</ecNumber>
    </recommendedName>
    <alternativeName>
        <fullName evidence="8">tRNA(Ile)-2-lysyl-cytidine synthase</fullName>
    </alternativeName>
    <alternativeName>
        <fullName evidence="8">tRNA(Ile)-lysidine synthetase</fullName>
    </alternativeName>
</protein>
<evidence type="ECO:0000256" key="5">
    <source>
        <dbReference type="ARBA" id="ARBA00022741"/>
    </source>
</evidence>
<keyword evidence="11" id="KW-1185">Reference proteome</keyword>
<dbReference type="SUPFAM" id="SSF52402">
    <property type="entry name" value="Adenine nucleotide alpha hydrolases-like"/>
    <property type="match status" value="1"/>
</dbReference>
<evidence type="ECO:0000256" key="7">
    <source>
        <dbReference type="ARBA" id="ARBA00048539"/>
    </source>
</evidence>
<feature type="binding site" evidence="8">
    <location>
        <begin position="10"/>
        <end position="15"/>
    </location>
    <ligand>
        <name>ATP</name>
        <dbReference type="ChEBI" id="CHEBI:30616"/>
    </ligand>
</feature>
<dbReference type="NCBIfam" id="TIGR02433">
    <property type="entry name" value="lysidine_TilS_C"/>
    <property type="match status" value="1"/>
</dbReference>
<sequence>MQKKIIVACSGGPDSMALLDKLYKQGHTIIVAHVNYHKRDTANRDEKIVRDYCQERSIEVEVQEPTFDNKSNFQSWARKVRYDFFFELATKNDTDQIYVAHHLDDHLETYLFQKSRNMLCDHYGLKSENIMKGMKIIRPLLHETKTQLMEYCDQNNIEYGIDESNLGNDYTRNKIRHSQIEKMSLLEKLRLNEEIQKENIKLKDKREKAASFLKGWNRSIDTLLKQEDAWFILEYYLHLEIGNHYSKKHMKSLIEQLQSNCLLEIDGYYLESYEGMLYFKKIKENKSYTVSYLEYITNDSFSLLKTGKVIESIYVSEKDFPLVIRSVKPGDQIKLRYGTKKVSRFLIDRKIPKIYRKEWLVMENSAKKVIFVPGIGCDVEHFSIKPNLFMVQYLT</sequence>
<proteinExistence type="inferred from homology"/>
<dbReference type="EC" id="6.3.4.19" evidence="8"/>
<comment type="similarity">
    <text evidence="8">Belongs to the tRNA(Ile)-lysidine synthase family.</text>
</comment>
<accession>A0A1Y4LY34</accession>
<keyword evidence="3 8" id="KW-0436">Ligase</keyword>
<organism evidence="10 11">
    <name type="scientific">Faecalitalea cylindroides</name>
    <dbReference type="NCBI Taxonomy" id="39483"/>
    <lineage>
        <taxon>Bacteria</taxon>
        <taxon>Bacillati</taxon>
        <taxon>Bacillota</taxon>
        <taxon>Erysipelotrichia</taxon>
        <taxon>Erysipelotrichales</taxon>
        <taxon>Erysipelotrichaceae</taxon>
        <taxon>Faecalitalea</taxon>
    </lineage>
</organism>
<dbReference type="Gene3D" id="3.40.50.620">
    <property type="entry name" value="HUPs"/>
    <property type="match status" value="1"/>
</dbReference>
<dbReference type="Proteomes" id="UP000195447">
    <property type="component" value="Unassembled WGS sequence"/>
</dbReference>
<reference evidence="11" key="1">
    <citation type="submission" date="2017-04" db="EMBL/GenBank/DDBJ databases">
        <title>Function of individual gut microbiota members based on whole genome sequencing of pure cultures obtained from chicken caecum.</title>
        <authorList>
            <person name="Medvecky M."/>
            <person name="Cejkova D."/>
            <person name="Polansky O."/>
            <person name="Karasova D."/>
            <person name="Kubasova T."/>
            <person name="Cizek A."/>
            <person name="Rychlik I."/>
        </authorList>
    </citation>
    <scope>NUCLEOTIDE SEQUENCE [LARGE SCALE GENOMIC DNA]</scope>
    <source>
        <strain evidence="11">An178</strain>
    </source>
</reference>
<evidence type="ECO:0000256" key="1">
    <source>
        <dbReference type="ARBA" id="ARBA00004496"/>
    </source>
</evidence>
<comment type="subcellular location">
    <subcellularLocation>
        <location evidence="1 8">Cytoplasm</location>
    </subcellularLocation>
</comment>
<dbReference type="HAMAP" id="MF_01161">
    <property type="entry name" value="tRNA_Ile_lys_synt"/>
    <property type="match status" value="1"/>
</dbReference>
<dbReference type="GO" id="GO:0032267">
    <property type="term" value="F:tRNA(Ile)-lysidine synthase activity"/>
    <property type="evidence" value="ECO:0007669"/>
    <property type="project" value="UniProtKB-EC"/>
</dbReference>
<dbReference type="SUPFAM" id="SSF56037">
    <property type="entry name" value="PheT/TilS domain"/>
    <property type="match status" value="1"/>
</dbReference>
<dbReference type="SMART" id="SM00977">
    <property type="entry name" value="TilS_C"/>
    <property type="match status" value="1"/>
</dbReference>
<dbReference type="GO" id="GO:0006400">
    <property type="term" value="P:tRNA modification"/>
    <property type="evidence" value="ECO:0007669"/>
    <property type="project" value="UniProtKB-UniRule"/>
</dbReference>
<keyword evidence="6 8" id="KW-0067">ATP-binding</keyword>
<dbReference type="InterPro" id="IPR014729">
    <property type="entry name" value="Rossmann-like_a/b/a_fold"/>
</dbReference>
<evidence type="ECO:0000259" key="9">
    <source>
        <dbReference type="SMART" id="SM00977"/>
    </source>
</evidence>
<dbReference type="InterPro" id="IPR012796">
    <property type="entry name" value="Lysidine-tRNA-synth_C"/>
</dbReference>
<evidence type="ECO:0000256" key="4">
    <source>
        <dbReference type="ARBA" id="ARBA00022694"/>
    </source>
</evidence>
<evidence type="ECO:0000256" key="3">
    <source>
        <dbReference type="ARBA" id="ARBA00022598"/>
    </source>
</evidence>
<dbReference type="EMBL" id="NFKM01000003">
    <property type="protein sequence ID" value="OUP61498.1"/>
    <property type="molecule type" value="Genomic_DNA"/>
</dbReference>
<dbReference type="Pfam" id="PF01171">
    <property type="entry name" value="ATP_bind_3"/>
    <property type="match status" value="1"/>
</dbReference>
<evidence type="ECO:0000256" key="2">
    <source>
        <dbReference type="ARBA" id="ARBA00022490"/>
    </source>
</evidence>
<dbReference type="PANTHER" id="PTHR43033">
    <property type="entry name" value="TRNA(ILE)-LYSIDINE SYNTHASE-RELATED"/>
    <property type="match status" value="1"/>
</dbReference>
<evidence type="ECO:0000313" key="10">
    <source>
        <dbReference type="EMBL" id="OUP61498.1"/>
    </source>
</evidence>
<feature type="domain" description="Lysidine-tRNA(Ile) synthetase C-terminal" evidence="9">
    <location>
        <begin position="322"/>
        <end position="393"/>
    </location>
</feature>
<comment type="domain">
    <text evidence="8">The N-terminal region contains the highly conserved SGGXDS motif, predicted to be a P-loop motif involved in ATP binding.</text>
</comment>
<evidence type="ECO:0000256" key="6">
    <source>
        <dbReference type="ARBA" id="ARBA00022840"/>
    </source>
</evidence>
<gene>
    <name evidence="8" type="primary">tilS</name>
    <name evidence="10" type="ORF">B5F14_02595</name>
</gene>